<dbReference type="Gene3D" id="2.60.40.10">
    <property type="entry name" value="Immunoglobulins"/>
    <property type="match status" value="1"/>
</dbReference>
<evidence type="ECO:0000313" key="8">
    <source>
        <dbReference type="Proteomes" id="UP000018467"/>
    </source>
</evidence>
<reference evidence="8" key="1">
    <citation type="submission" date="2013-03" db="EMBL/GenBank/DDBJ databases">
        <authorList>
            <person name="Jeffery W."/>
            <person name="Warren W."/>
            <person name="Wilson R.K."/>
        </authorList>
    </citation>
    <scope>NUCLEOTIDE SEQUENCE</scope>
    <source>
        <strain evidence="8">female</strain>
    </source>
</reference>
<evidence type="ECO:0000259" key="6">
    <source>
        <dbReference type="PROSITE" id="PS50835"/>
    </source>
</evidence>
<keyword evidence="1" id="KW-0732">Signal</keyword>
<dbReference type="GeneTree" id="ENSGT01150000287264"/>
<sequence>MKILLLCFHRLQWRREWNGSAQSIEPLKNKTQVHANQTVTLSCKYSGSRSGDYLHWYRQYPGSRPEFLLMISASAGKNKIHATPPIERLDADVNEGDKKVDLIISSTAVSDSALYYCALQPTVTGNPPNTTFLNST</sequence>
<dbReference type="InterPro" id="IPR007110">
    <property type="entry name" value="Ig-like_dom"/>
</dbReference>
<organism evidence="7 8">
    <name type="scientific">Astyanax mexicanus</name>
    <name type="common">Blind cave fish</name>
    <name type="synonym">Astyanax fasciatus mexicanus</name>
    <dbReference type="NCBI Taxonomy" id="7994"/>
    <lineage>
        <taxon>Eukaryota</taxon>
        <taxon>Metazoa</taxon>
        <taxon>Chordata</taxon>
        <taxon>Craniata</taxon>
        <taxon>Vertebrata</taxon>
        <taxon>Euteleostomi</taxon>
        <taxon>Actinopterygii</taxon>
        <taxon>Neopterygii</taxon>
        <taxon>Teleostei</taxon>
        <taxon>Ostariophysi</taxon>
        <taxon>Characiformes</taxon>
        <taxon>Characoidei</taxon>
        <taxon>Acestrorhamphidae</taxon>
        <taxon>Acestrorhamphinae</taxon>
        <taxon>Astyanax</taxon>
    </lineage>
</organism>
<protein>
    <recommendedName>
        <fullName evidence="6">Ig-like domain-containing protein</fullName>
    </recommendedName>
</protein>
<dbReference type="InterPro" id="IPR013783">
    <property type="entry name" value="Ig-like_fold"/>
</dbReference>
<dbReference type="InterPro" id="IPR013106">
    <property type="entry name" value="Ig_V-set"/>
</dbReference>
<evidence type="ECO:0000256" key="2">
    <source>
        <dbReference type="ARBA" id="ARBA00023130"/>
    </source>
</evidence>
<keyword evidence="3" id="KW-0675">Receptor</keyword>
<dbReference type="InParanoid" id="A0A3B1IP75"/>
<dbReference type="PROSITE" id="PS50835">
    <property type="entry name" value="IG_LIKE"/>
    <property type="match status" value="1"/>
</dbReference>
<reference evidence="7" key="4">
    <citation type="submission" date="2025-09" db="UniProtKB">
        <authorList>
            <consortium name="Ensembl"/>
        </authorList>
    </citation>
    <scope>IDENTIFICATION</scope>
</reference>
<proteinExistence type="predicted"/>
<name>A0A3B1IP75_ASTMX</name>
<accession>A0A3B1IP75</accession>
<dbReference type="PANTHER" id="PTHR19367:SF18">
    <property type="entry name" value="T CELL RECEPTOR ALPHA VARIABLE 16"/>
    <property type="match status" value="1"/>
</dbReference>
<reference evidence="8" key="2">
    <citation type="journal article" date="2014" name="Nat. Commun.">
        <title>The cavefish genome reveals candidate genes for eye loss.</title>
        <authorList>
            <person name="McGaugh S.E."/>
            <person name="Gross J.B."/>
            <person name="Aken B."/>
            <person name="Blin M."/>
            <person name="Borowsky R."/>
            <person name="Chalopin D."/>
            <person name="Hinaux H."/>
            <person name="Jeffery W.R."/>
            <person name="Keene A."/>
            <person name="Ma L."/>
            <person name="Minx P."/>
            <person name="Murphy D."/>
            <person name="O'Quin K.E."/>
            <person name="Retaux S."/>
            <person name="Rohner N."/>
            <person name="Searle S.M."/>
            <person name="Stahl B.A."/>
            <person name="Tabin C."/>
            <person name="Volff J.N."/>
            <person name="Yoshizawa M."/>
            <person name="Warren W.C."/>
        </authorList>
    </citation>
    <scope>NUCLEOTIDE SEQUENCE [LARGE SCALE GENOMIC DNA]</scope>
    <source>
        <strain evidence="8">female</strain>
    </source>
</reference>
<dbReference type="InterPro" id="IPR051287">
    <property type="entry name" value="TCR_variable_region"/>
</dbReference>
<dbReference type="GO" id="GO:0042101">
    <property type="term" value="C:T cell receptor complex"/>
    <property type="evidence" value="ECO:0007669"/>
    <property type="project" value="UniProtKB-KW"/>
</dbReference>
<evidence type="ECO:0000256" key="1">
    <source>
        <dbReference type="ARBA" id="ARBA00022729"/>
    </source>
</evidence>
<keyword evidence="8" id="KW-1185">Reference proteome</keyword>
<dbReference type="PANTHER" id="PTHR19367">
    <property type="entry name" value="T-CELL RECEPTOR ALPHA CHAIN V REGION"/>
    <property type="match status" value="1"/>
</dbReference>
<dbReference type="Pfam" id="PF07686">
    <property type="entry name" value="V-set"/>
    <property type="match status" value="1"/>
</dbReference>
<dbReference type="InterPro" id="IPR036179">
    <property type="entry name" value="Ig-like_dom_sf"/>
</dbReference>
<dbReference type="SMART" id="SM00406">
    <property type="entry name" value="IGv"/>
    <property type="match status" value="1"/>
</dbReference>
<evidence type="ECO:0000256" key="5">
    <source>
        <dbReference type="ARBA" id="ARBA00043266"/>
    </source>
</evidence>
<keyword evidence="5" id="KW-1279">T cell receptor</keyword>
<dbReference type="Ensembl" id="ENSAMXT00000031099.1">
    <property type="protein sequence ID" value="ENSAMXP00000031773.1"/>
    <property type="gene ID" value="ENSAMXG00000039276.1"/>
</dbReference>
<keyword evidence="5" id="KW-0391">Immunity</keyword>
<dbReference type="SUPFAM" id="SSF48726">
    <property type="entry name" value="Immunoglobulin"/>
    <property type="match status" value="1"/>
</dbReference>
<feature type="domain" description="Ig-like" evidence="6">
    <location>
        <begin position="26"/>
        <end position="134"/>
    </location>
</feature>
<evidence type="ECO:0000313" key="7">
    <source>
        <dbReference type="Ensembl" id="ENSAMXP00000031773.1"/>
    </source>
</evidence>
<dbReference type="Proteomes" id="UP000018467">
    <property type="component" value="Unassembled WGS sequence"/>
</dbReference>
<reference evidence="7" key="3">
    <citation type="submission" date="2025-08" db="UniProtKB">
        <authorList>
            <consortium name="Ensembl"/>
        </authorList>
    </citation>
    <scope>IDENTIFICATION</scope>
</reference>
<keyword evidence="2" id="KW-1064">Adaptive immunity</keyword>
<dbReference type="SMART" id="SM00409">
    <property type="entry name" value="IG"/>
    <property type="match status" value="1"/>
</dbReference>
<keyword evidence="4" id="KW-0393">Immunoglobulin domain</keyword>
<evidence type="ECO:0000256" key="3">
    <source>
        <dbReference type="ARBA" id="ARBA00023170"/>
    </source>
</evidence>
<dbReference type="GO" id="GO:0002250">
    <property type="term" value="P:adaptive immune response"/>
    <property type="evidence" value="ECO:0007669"/>
    <property type="project" value="UniProtKB-KW"/>
</dbReference>
<dbReference type="Bgee" id="ENSAMXG00000039276">
    <property type="expression patterns" value="Expressed in mesonephros"/>
</dbReference>
<dbReference type="STRING" id="7994.ENSAMXP00000031773"/>
<dbReference type="InterPro" id="IPR003599">
    <property type="entry name" value="Ig_sub"/>
</dbReference>
<evidence type="ECO:0000256" key="4">
    <source>
        <dbReference type="ARBA" id="ARBA00023319"/>
    </source>
</evidence>
<dbReference type="AlphaFoldDB" id="A0A3B1IP75"/>